<feature type="chain" id="PRO_5002064759" evidence="1">
    <location>
        <begin position="17"/>
        <end position="36"/>
    </location>
</feature>
<accession>A0A0A9FP85</accession>
<keyword evidence="1" id="KW-0732">Signal</keyword>
<name>A0A0A9FP85_ARUDO</name>
<reference evidence="2" key="1">
    <citation type="submission" date="2014-09" db="EMBL/GenBank/DDBJ databases">
        <authorList>
            <person name="Magalhaes I.L.F."/>
            <person name="Oliveira U."/>
            <person name="Santos F.R."/>
            <person name="Vidigal T.H.D.A."/>
            <person name="Brescovit A.D."/>
            <person name="Santos A.J."/>
        </authorList>
    </citation>
    <scope>NUCLEOTIDE SEQUENCE</scope>
    <source>
        <tissue evidence="2">Shoot tissue taken approximately 20 cm above the soil surface</tissue>
    </source>
</reference>
<protein>
    <submittedName>
        <fullName evidence="2">Uncharacterized protein</fullName>
    </submittedName>
</protein>
<feature type="signal peptide" evidence="1">
    <location>
        <begin position="1"/>
        <end position="16"/>
    </location>
</feature>
<reference evidence="2" key="2">
    <citation type="journal article" date="2015" name="Data Brief">
        <title>Shoot transcriptome of the giant reed, Arundo donax.</title>
        <authorList>
            <person name="Barrero R.A."/>
            <person name="Guerrero F.D."/>
            <person name="Moolhuijzen P."/>
            <person name="Goolsby J.A."/>
            <person name="Tidwell J."/>
            <person name="Bellgard S.E."/>
            <person name="Bellgard M.I."/>
        </authorList>
    </citation>
    <scope>NUCLEOTIDE SEQUENCE</scope>
    <source>
        <tissue evidence="2">Shoot tissue taken approximately 20 cm above the soil surface</tissue>
    </source>
</reference>
<evidence type="ECO:0000313" key="2">
    <source>
        <dbReference type="EMBL" id="JAE14097.1"/>
    </source>
</evidence>
<sequence length="36" mass="4168">MSFLLLPSIYFCFASTSPLITLQCPRYFLRGHCNNL</sequence>
<organism evidence="2">
    <name type="scientific">Arundo donax</name>
    <name type="common">Giant reed</name>
    <name type="synonym">Donax arundinaceus</name>
    <dbReference type="NCBI Taxonomy" id="35708"/>
    <lineage>
        <taxon>Eukaryota</taxon>
        <taxon>Viridiplantae</taxon>
        <taxon>Streptophyta</taxon>
        <taxon>Embryophyta</taxon>
        <taxon>Tracheophyta</taxon>
        <taxon>Spermatophyta</taxon>
        <taxon>Magnoliopsida</taxon>
        <taxon>Liliopsida</taxon>
        <taxon>Poales</taxon>
        <taxon>Poaceae</taxon>
        <taxon>PACMAD clade</taxon>
        <taxon>Arundinoideae</taxon>
        <taxon>Arundineae</taxon>
        <taxon>Arundo</taxon>
    </lineage>
</organism>
<proteinExistence type="predicted"/>
<evidence type="ECO:0000256" key="1">
    <source>
        <dbReference type="SAM" id="SignalP"/>
    </source>
</evidence>
<dbReference type="EMBL" id="GBRH01183799">
    <property type="protein sequence ID" value="JAE14097.1"/>
    <property type="molecule type" value="Transcribed_RNA"/>
</dbReference>
<dbReference type="AlphaFoldDB" id="A0A0A9FP85"/>